<evidence type="ECO:0000313" key="2">
    <source>
        <dbReference type="Proteomes" id="UP000637628"/>
    </source>
</evidence>
<dbReference type="EMBL" id="BOML01000013">
    <property type="protein sequence ID" value="GIE00220.1"/>
    <property type="molecule type" value="Genomic_DNA"/>
</dbReference>
<proteinExistence type="predicted"/>
<gene>
    <name evidence="1" type="ORF">Adu01nite_15700</name>
</gene>
<dbReference type="Proteomes" id="UP000637628">
    <property type="component" value="Unassembled WGS sequence"/>
</dbReference>
<keyword evidence="2" id="KW-1185">Reference proteome</keyword>
<organism evidence="1 2">
    <name type="scientific">Paractinoplanes durhamensis</name>
    <dbReference type="NCBI Taxonomy" id="113563"/>
    <lineage>
        <taxon>Bacteria</taxon>
        <taxon>Bacillati</taxon>
        <taxon>Actinomycetota</taxon>
        <taxon>Actinomycetes</taxon>
        <taxon>Micromonosporales</taxon>
        <taxon>Micromonosporaceae</taxon>
        <taxon>Paractinoplanes</taxon>
    </lineage>
</organism>
<protein>
    <recommendedName>
        <fullName evidence="3">SHOCT domain-containing protein</fullName>
    </recommendedName>
</protein>
<dbReference type="RefSeq" id="WP_203725847.1">
    <property type="nucleotide sequence ID" value="NZ_BAAATX010000002.1"/>
</dbReference>
<evidence type="ECO:0008006" key="3">
    <source>
        <dbReference type="Google" id="ProtNLM"/>
    </source>
</evidence>
<accession>A0ABQ3YRS0</accession>
<reference evidence="1 2" key="1">
    <citation type="submission" date="2021-01" db="EMBL/GenBank/DDBJ databases">
        <title>Whole genome shotgun sequence of Actinoplanes durhamensis NBRC 14914.</title>
        <authorList>
            <person name="Komaki H."/>
            <person name="Tamura T."/>
        </authorList>
    </citation>
    <scope>NUCLEOTIDE SEQUENCE [LARGE SCALE GENOMIC DNA]</scope>
    <source>
        <strain evidence="1 2">NBRC 14914</strain>
    </source>
</reference>
<sequence length="96" mass="10029">MLFLLLFWSVVLLIVAFAVWPIIDKSLVDTGASGKAAPDKAPAGEAEPGSLEGVLVSQLGAGVITRGQYMRAMEGIAARDDERHPLTVPPDTGSPA</sequence>
<comment type="caution">
    <text evidence="1">The sequence shown here is derived from an EMBL/GenBank/DDBJ whole genome shotgun (WGS) entry which is preliminary data.</text>
</comment>
<name>A0ABQ3YRS0_9ACTN</name>
<evidence type="ECO:0000313" key="1">
    <source>
        <dbReference type="EMBL" id="GIE00220.1"/>
    </source>
</evidence>